<reference evidence="2" key="1">
    <citation type="journal article" date="2020" name="Stud. Mycol.">
        <title>101 Dothideomycetes genomes: a test case for predicting lifestyles and emergence of pathogens.</title>
        <authorList>
            <person name="Haridas S."/>
            <person name="Albert R."/>
            <person name="Binder M."/>
            <person name="Bloem J."/>
            <person name="Labutti K."/>
            <person name="Salamov A."/>
            <person name="Andreopoulos B."/>
            <person name="Baker S."/>
            <person name="Barry K."/>
            <person name="Bills G."/>
            <person name="Bluhm B."/>
            <person name="Cannon C."/>
            <person name="Castanera R."/>
            <person name="Culley D."/>
            <person name="Daum C."/>
            <person name="Ezra D."/>
            <person name="Gonzalez J."/>
            <person name="Henrissat B."/>
            <person name="Kuo A."/>
            <person name="Liang C."/>
            <person name="Lipzen A."/>
            <person name="Lutzoni F."/>
            <person name="Magnuson J."/>
            <person name="Mondo S."/>
            <person name="Nolan M."/>
            <person name="Ohm R."/>
            <person name="Pangilinan J."/>
            <person name="Park H.-J."/>
            <person name="Ramirez L."/>
            <person name="Alfaro M."/>
            <person name="Sun H."/>
            <person name="Tritt A."/>
            <person name="Yoshinaga Y."/>
            <person name="Zwiers L.-H."/>
            <person name="Turgeon B."/>
            <person name="Goodwin S."/>
            <person name="Spatafora J."/>
            <person name="Crous P."/>
            <person name="Grigoriev I."/>
        </authorList>
    </citation>
    <scope>NUCLEOTIDE SEQUENCE</scope>
    <source>
        <strain evidence="2">CBS 125425</strain>
    </source>
</reference>
<keyword evidence="3" id="KW-1185">Reference proteome</keyword>
<comment type="caution">
    <text evidence="2">The sequence shown here is derived from an EMBL/GenBank/DDBJ whole genome shotgun (WGS) entry which is preliminary data.</text>
</comment>
<evidence type="ECO:0000313" key="2">
    <source>
        <dbReference type="EMBL" id="KAF2733176.1"/>
    </source>
</evidence>
<proteinExistence type="predicted"/>
<name>A0A9P4QYE6_9PLEO</name>
<sequence length="400" mass="43581">MRSSRLTYLSAFAALLSLGASDPESVCRSFGIDFVDEGHYFINSQSTEQFTCVSTFQGCNEDVADILLVDPNNDEYLCSQIPTRPDNTPELSTCPIQKNQMMSGDWIILVLGNNDDGYPFAWERDISLDVGEQKTSTVTQTASFNITTTSTIVATVTRTDTITSTNQPTATFTVPSKTAKFTKTIVPKAVTTTSTKKFTRTRFSWTKQLKIVTKTATATCTIPTKEKDKPATYSPTLIHPAALVTPTGAAPKMHRYVRKSDRPVDIEYARRRIEAARAKRDVGAAPLDQRAPDEPIITVTAPEVVNVTTTYTGIPTTTTETALAITTTTTQLPPVTIVSGVLTKTTTLPTPTKTRLAFAWTTTTKVITIGATFTRTTTILPTASVSACKHRGGHYGWGRL</sequence>
<dbReference type="AlphaFoldDB" id="A0A9P4QYE6"/>
<feature type="signal peptide" evidence="1">
    <location>
        <begin position="1"/>
        <end position="21"/>
    </location>
</feature>
<accession>A0A9P4QYE6</accession>
<evidence type="ECO:0000256" key="1">
    <source>
        <dbReference type="SAM" id="SignalP"/>
    </source>
</evidence>
<dbReference type="Proteomes" id="UP000799444">
    <property type="component" value="Unassembled WGS sequence"/>
</dbReference>
<evidence type="ECO:0000313" key="3">
    <source>
        <dbReference type="Proteomes" id="UP000799444"/>
    </source>
</evidence>
<dbReference type="EMBL" id="ML996165">
    <property type="protein sequence ID" value="KAF2733176.1"/>
    <property type="molecule type" value="Genomic_DNA"/>
</dbReference>
<protein>
    <submittedName>
        <fullName evidence="2">Uncharacterized protein</fullName>
    </submittedName>
</protein>
<feature type="chain" id="PRO_5040247295" evidence="1">
    <location>
        <begin position="22"/>
        <end position="400"/>
    </location>
</feature>
<dbReference type="OrthoDB" id="3937708at2759"/>
<keyword evidence="1" id="KW-0732">Signal</keyword>
<gene>
    <name evidence="2" type="ORF">EJ04DRAFT_513384</name>
</gene>
<organism evidence="2 3">
    <name type="scientific">Polyplosphaeria fusca</name>
    <dbReference type="NCBI Taxonomy" id="682080"/>
    <lineage>
        <taxon>Eukaryota</taxon>
        <taxon>Fungi</taxon>
        <taxon>Dikarya</taxon>
        <taxon>Ascomycota</taxon>
        <taxon>Pezizomycotina</taxon>
        <taxon>Dothideomycetes</taxon>
        <taxon>Pleosporomycetidae</taxon>
        <taxon>Pleosporales</taxon>
        <taxon>Tetraplosphaeriaceae</taxon>
        <taxon>Polyplosphaeria</taxon>
    </lineage>
</organism>